<evidence type="ECO:0000313" key="3">
    <source>
        <dbReference type="Proteomes" id="UP000612055"/>
    </source>
</evidence>
<dbReference type="OrthoDB" id="529546at2759"/>
<organism evidence="2 3">
    <name type="scientific">Edaphochlamys debaryana</name>
    <dbReference type="NCBI Taxonomy" id="47281"/>
    <lineage>
        <taxon>Eukaryota</taxon>
        <taxon>Viridiplantae</taxon>
        <taxon>Chlorophyta</taxon>
        <taxon>core chlorophytes</taxon>
        <taxon>Chlorophyceae</taxon>
        <taxon>CS clade</taxon>
        <taxon>Chlamydomonadales</taxon>
        <taxon>Chlamydomonadales incertae sedis</taxon>
        <taxon>Edaphochlamys</taxon>
    </lineage>
</organism>
<name>A0A835Y8C1_9CHLO</name>
<comment type="caution">
    <text evidence="2">The sequence shown here is derived from an EMBL/GenBank/DDBJ whole genome shotgun (WGS) entry which is preliminary data.</text>
</comment>
<dbReference type="InterPro" id="IPR027417">
    <property type="entry name" value="P-loop_NTPase"/>
</dbReference>
<keyword evidence="3" id="KW-1185">Reference proteome</keyword>
<dbReference type="Gene3D" id="3.40.50.300">
    <property type="entry name" value="P-loop containing nucleotide triphosphate hydrolases"/>
    <property type="match status" value="1"/>
</dbReference>
<feature type="compositionally biased region" description="Acidic residues" evidence="1">
    <location>
        <begin position="464"/>
        <end position="474"/>
    </location>
</feature>
<proteinExistence type="predicted"/>
<accession>A0A835Y8C1</accession>
<feature type="region of interest" description="Disordered" evidence="1">
    <location>
        <begin position="446"/>
        <end position="483"/>
    </location>
</feature>
<reference evidence="2" key="1">
    <citation type="journal article" date="2020" name="bioRxiv">
        <title>Comparative genomics of Chlamydomonas.</title>
        <authorList>
            <person name="Craig R.J."/>
            <person name="Hasan A.R."/>
            <person name="Ness R.W."/>
            <person name="Keightley P.D."/>
        </authorList>
    </citation>
    <scope>NUCLEOTIDE SEQUENCE</scope>
    <source>
        <strain evidence="2">CCAP 11/70</strain>
    </source>
</reference>
<dbReference type="AlphaFoldDB" id="A0A835Y8C1"/>
<dbReference type="Proteomes" id="UP000612055">
    <property type="component" value="Unassembled WGS sequence"/>
</dbReference>
<evidence type="ECO:0000313" key="2">
    <source>
        <dbReference type="EMBL" id="KAG2496979.1"/>
    </source>
</evidence>
<sequence>MSLGKAAKRPQAVTHVHALDSLLLAAFKDPAILGPTAARGANSFEALSAIATAAVALAAQKGPEAALLHLAALNKALADVPDCRAWPAVRRVIVAALALRTHRHGPLSPAAESQAAQLLQRLYFAHILSAQRKGVVEFTHVSRSGGTTFCQLAQRNGCSTEDFRHKENCLIEAFDDAPRYVDLAVHNALRPPGVATRCDDMAKGVAPRAQEVSCGERRSALRRAGHSVYSNEYTAVGGAEHPAHAHHCGNMLTVLQVRHPHARVVSHIKHMWHAYSKRCKGDRDVYFEGGRDAETWGRLLPAAMNNYLIRSMLGEAAFRLPVGAITREHLELARVFLAQQMNVILVLEEARLSFHSLRYGLGWWDFLEHANSAPADTAEGVPASLELLWERNALDVELYDFAAVMAAGDAVVYDVAAAMAARAGVAPQDAPAWLVQQAVVAARAEKGGEAAHTGGEVAHTGGDELSEDDYDYGEDEKPGGDVA</sequence>
<evidence type="ECO:0000256" key="1">
    <source>
        <dbReference type="SAM" id="MobiDB-lite"/>
    </source>
</evidence>
<gene>
    <name evidence="2" type="ORF">HYH03_004985</name>
</gene>
<dbReference type="EMBL" id="JAEHOE010000016">
    <property type="protein sequence ID" value="KAG2496979.1"/>
    <property type="molecule type" value="Genomic_DNA"/>
</dbReference>
<protein>
    <submittedName>
        <fullName evidence="2">Uncharacterized protein</fullName>
    </submittedName>
</protein>